<sequence length="177" mass="20746">MNFQLIQNILPKISLIKKNKINQINIIYYIYKAEKLIDQKLIFLKIGNSQQTQDTYKNSYKGQKKKSLSYECQTKIKQQISIQRSNQCSHFHHQPMINGVQFLLIVLLIVRNLKPCYTLTSKVEIKVQYQTFDKSTPLCFLFYLFHFAMMTAKMQYNIAVDVCAATVEQTKYKPLGS</sequence>
<dbReference type="AlphaFoldDB" id="A0A8S1P5D2"/>
<evidence type="ECO:0000313" key="1">
    <source>
        <dbReference type="EMBL" id="CAD8098230.1"/>
    </source>
</evidence>
<organism evidence="1 2">
    <name type="scientific">Paramecium sonneborni</name>
    <dbReference type="NCBI Taxonomy" id="65129"/>
    <lineage>
        <taxon>Eukaryota</taxon>
        <taxon>Sar</taxon>
        <taxon>Alveolata</taxon>
        <taxon>Ciliophora</taxon>
        <taxon>Intramacronucleata</taxon>
        <taxon>Oligohymenophorea</taxon>
        <taxon>Peniculida</taxon>
        <taxon>Parameciidae</taxon>
        <taxon>Paramecium</taxon>
    </lineage>
</organism>
<dbReference type="EMBL" id="CAJJDN010000070">
    <property type="protein sequence ID" value="CAD8098230.1"/>
    <property type="molecule type" value="Genomic_DNA"/>
</dbReference>
<keyword evidence="2" id="KW-1185">Reference proteome</keyword>
<gene>
    <name evidence="1" type="ORF">PSON_ATCC_30995.1.T0700007</name>
</gene>
<accession>A0A8S1P5D2</accession>
<comment type="caution">
    <text evidence="1">The sequence shown here is derived from an EMBL/GenBank/DDBJ whole genome shotgun (WGS) entry which is preliminary data.</text>
</comment>
<proteinExistence type="predicted"/>
<protein>
    <submittedName>
        <fullName evidence="1">Uncharacterized protein</fullName>
    </submittedName>
</protein>
<dbReference type="Proteomes" id="UP000692954">
    <property type="component" value="Unassembled WGS sequence"/>
</dbReference>
<name>A0A8S1P5D2_9CILI</name>
<evidence type="ECO:0000313" key="2">
    <source>
        <dbReference type="Proteomes" id="UP000692954"/>
    </source>
</evidence>
<reference evidence="1" key="1">
    <citation type="submission" date="2021-01" db="EMBL/GenBank/DDBJ databases">
        <authorList>
            <consortium name="Genoscope - CEA"/>
            <person name="William W."/>
        </authorList>
    </citation>
    <scope>NUCLEOTIDE SEQUENCE</scope>
</reference>